<evidence type="ECO:0008006" key="2">
    <source>
        <dbReference type="Google" id="ProtNLM"/>
    </source>
</evidence>
<comment type="caution">
    <text evidence="1">The sequence shown here is derived from an EMBL/GenBank/DDBJ whole genome shotgun (WGS) entry which is preliminary data.</text>
</comment>
<sequence>MKATWKIEKMIKALEAERDKLNPAIFTMKILDYNHQISMLEWVLEDD</sequence>
<name>A0A0F9EFH8_9ZZZZ</name>
<reference evidence="1" key="1">
    <citation type="journal article" date="2015" name="Nature">
        <title>Complex archaea that bridge the gap between prokaryotes and eukaryotes.</title>
        <authorList>
            <person name="Spang A."/>
            <person name="Saw J.H."/>
            <person name="Jorgensen S.L."/>
            <person name="Zaremba-Niedzwiedzka K."/>
            <person name="Martijn J."/>
            <person name="Lind A.E."/>
            <person name="van Eijk R."/>
            <person name="Schleper C."/>
            <person name="Guy L."/>
            <person name="Ettema T.J."/>
        </authorList>
    </citation>
    <scope>NUCLEOTIDE SEQUENCE</scope>
</reference>
<proteinExistence type="predicted"/>
<organism evidence="1">
    <name type="scientific">marine sediment metagenome</name>
    <dbReference type="NCBI Taxonomy" id="412755"/>
    <lineage>
        <taxon>unclassified sequences</taxon>
        <taxon>metagenomes</taxon>
        <taxon>ecological metagenomes</taxon>
    </lineage>
</organism>
<protein>
    <recommendedName>
        <fullName evidence="2">Ferritin/DPS protein domain-containing protein</fullName>
    </recommendedName>
</protein>
<gene>
    <name evidence="1" type="ORF">LCGC14_2159280</name>
</gene>
<evidence type="ECO:0000313" key="1">
    <source>
        <dbReference type="EMBL" id="KKL65011.1"/>
    </source>
</evidence>
<dbReference type="EMBL" id="LAZR01027669">
    <property type="protein sequence ID" value="KKL65011.1"/>
    <property type="molecule type" value="Genomic_DNA"/>
</dbReference>
<accession>A0A0F9EFH8</accession>
<dbReference type="AlphaFoldDB" id="A0A0F9EFH8"/>